<dbReference type="PANTHER" id="PTHR10543:SF89">
    <property type="entry name" value="CAROTENOID 9,10(9',10')-CLEAVAGE DIOXYGENASE 1"/>
    <property type="match status" value="1"/>
</dbReference>
<sequence>MMGTIGPMTSLLLLLQHFASIPSCSAFVPSLSESTRPAVPRPLSASTCHTAHQSSWSAADWSAALRTQPLVAPIAIVDTIGTLPLTFPAGILYKAGPARFENEGSGTREGTPYAHWLEGDGAISRLQLNPEAGPGEPAATFAFRFVETDLQLSEREEGKILARGTFGTNKDEGRNAFDFKLKNPCNTNAAAVGDTLLALSEVGLPHRLDPDTLAPQGVETFGGRLVDGAPAATLGPVLGAALDPALGFGDAVCAHLHEMDGRHAFVAMRQNAITSATCLRLLELDSKSGDIVSETESVLENTGFPPHDWAITPSYAAFVATPAGGDLTPFLLGSKGPAECISFQRDVEAIVHIVPRANCKVEAMSVPLPAALHPVHFANAWEAKGNAGEGDVPALEIFATCWDDATVRRMGTTGESLLGSWAKVSGGDFGGVPTQRLMRISTGKEPAVEEAVPGLGHVDYVKCHPRYTGRRSRYVWGSIAAAAGNEPAPLAPPQSFCRLDLHTKQKVDEWFAGERRFVDDFVLIEKDTETDAGSNNTPEDQAWLVAPVFDAETNTSSFVVLDGQNLSAGPIFEVRLSSHIPWGLHGTYTRIK</sequence>
<keyword evidence="3" id="KW-0560">Oxidoreductase</keyword>
<dbReference type="EMBL" id="HBKQ01036771">
    <property type="protein sequence ID" value="CAE2258319.1"/>
    <property type="molecule type" value="Transcribed_RNA"/>
</dbReference>
<gene>
    <name evidence="7" type="ORF">OAUR00152_LOCUS25350</name>
</gene>
<keyword evidence="2 5" id="KW-0479">Metal-binding</keyword>
<organism evidence="7">
    <name type="scientific">Odontella aurita</name>
    <dbReference type="NCBI Taxonomy" id="265563"/>
    <lineage>
        <taxon>Eukaryota</taxon>
        <taxon>Sar</taxon>
        <taxon>Stramenopiles</taxon>
        <taxon>Ochrophyta</taxon>
        <taxon>Bacillariophyta</taxon>
        <taxon>Mediophyceae</taxon>
        <taxon>Biddulphiophycidae</taxon>
        <taxon>Eupodiscales</taxon>
        <taxon>Odontellaceae</taxon>
        <taxon>Odontella</taxon>
    </lineage>
</organism>
<comment type="cofactor">
    <cofactor evidence="5">
        <name>Fe(2+)</name>
        <dbReference type="ChEBI" id="CHEBI:29033"/>
    </cofactor>
    <text evidence="5">Binds 1 Fe(2+) ion per subunit.</text>
</comment>
<feature type="binding site" evidence="5">
    <location>
        <position position="255"/>
    </location>
    <ligand>
        <name>Fe cation</name>
        <dbReference type="ChEBI" id="CHEBI:24875"/>
        <note>catalytic</note>
    </ligand>
</feature>
<dbReference type="PANTHER" id="PTHR10543">
    <property type="entry name" value="BETA-CAROTENE DIOXYGENASE"/>
    <property type="match status" value="1"/>
</dbReference>
<dbReference type="GO" id="GO:0016121">
    <property type="term" value="P:carotene catabolic process"/>
    <property type="evidence" value="ECO:0007669"/>
    <property type="project" value="TreeGrafter"/>
</dbReference>
<reference evidence="7" key="1">
    <citation type="submission" date="2021-01" db="EMBL/GenBank/DDBJ databases">
        <authorList>
            <person name="Corre E."/>
            <person name="Pelletier E."/>
            <person name="Niang G."/>
            <person name="Scheremetjew M."/>
            <person name="Finn R."/>
            <person name="Kale V."/>
            <person name="Holt S."/>
            <person name="Cochrane G."/>
            <person name="Meng A."/>
            <person name="Brown T."/>
            <person name="Cohen L."/>
        </authorList>
    </citation>
    <scope>NUCLEOTIDE SEQUENCE</scope>
    <source>
        <strain evidence="7">Isolate 1302-5</strain>
    </source>
</reference>
<keyword evidence="6" id="KW-0732">Signal</keyword>
<name>A0A7S4JC32_9STRA</name>
<comment type="similarity">
    <text evidence="1">Belongs to the carotenoid oxygenase family.</text>
</comment>
<evidence type="ECO:0000256" key="5">
    <source>
        <dbReference type="PIRSR" id="PIRSR604294-1"/>
    </source>
</evidence>
<dbReference type="GO" id="GO:0046872">
    <property type="term" value="F:metal ion binding"/>
    <property type="evidence" value="ECO:0007669"/>
    <property type="project" value="UniProtKB-KW"/>
</dbReference>
<dbReference type="GO" id="GO:0010436">
    <property type="term" value="F:carotenoid dioxygenase activity"/>
    <property type="evidence" value="ECO:0007669"/>
    <property type="project" value="TreeGrafter"/>
</dbReference>
<feature type="binding site" evidence="5">
    <location>
        <position position="585"/>
    </location>
    <ligand>
        <name>Fe cation</name>
        <dbReference type="ChEBI" id="CHEBI:24875"/>
        <note>catalytic</note>
    </ligand>
</feature>
<evidence type="ECO:0000256" key="1">
    <source>
        <dbReference type="ARBA" id="ARBA00006787"/>
    </source>
</evidence>
<accession>A0A7S4JC32</accession>
<feature type="chain" id="PRO_5030835289" description="Carotenoid oxygenase" evidence="6">
    <location>
        <begin position="27"/>
        <end position="592"/>
    </location>
</feature>
<evidence type="ECO:0000256" key="2">
    <source>
        <dbReference type="ARBA" id="ARBA00022723"/>
    </source>
</evidence>
<feature type="binding site" evidence="5">
    <location>
        <position position="376"/>
    </location>
    <ligand>
        <name>Fe cation</name>
        <dbReference type="ChEBI" id="CHEBI:24875"/>
        <note>catalytic</note>
    </ligand>
</feature>
<feature type="signal peptide" evidence="6">
    <location>
        <begin position="1"/>
        <end position="26"/>
    </location>
</feature>
<evidence type="ECO:0000256" key="3">
    <source>
        <dbReference type="ARBA" id="ARBA00023002"/>
    </source>
</evidence>
<evidence type="ECO:0008006" key="8">
    <source>
        <dbReference type="Google" id="ProtNLM"/>
    </source>
</evidence>
<dbReference type="AlphaFoldDB" id="A0A7S4JC32"/>
<feature type="binding site" evidence="5">
    <location>
        <position position="307"/>
    </location>
    <ligand>
        <name>Fe cation</name>
        <dbReference type="ChEBI" id="CHEBI:24875"/>
        <note>catalytic</note>
    </ligand>
</feature>
<evidence type="ECO:0000256" key="6">
    <source>
        <dbReference type="SAM" id="SignalP"/>
    </source>
</evidence>
<evidence type="ECO:0000256" key="4">
    <source>
        <dbReference type="ARBA" id="ARBA00023004"/>
    </source>
</evidence>
<evidence type="ECO:0000313" key="7">
    <source>
        <dbReference type="EMBL" id="CAE2258319.1"/>
    </source>
</evidence>
<protein>
    <recommendedName>
        <fullName evidence="8">Carotenoid oxygenase</fullName>
    </recommendedName>
</protein>
<dbReference type="InterPro" id="IPR004294">
    <property type="entry name" value="Carotenoid_Oase"/>
</dbReference>
<proteinExistence type="inferred from homology"/>
<dbReference type="Pfam" id="PF03055">
    <property type="entry name" value="RPE65"/>
    <property type="match status" value="1"/>
</dbReference>
<keyword evidence="4 5" id="KW-0408">Iron</keyword>